<evidence type="ECO:0000256" key="4">
    <source>
        <dbReference type="ARBA" id="ARBA00022600"/>
    </source>
</evidence>
<accession>A0A7K8KA16</accession>
<dbReference type="GO" id="GO:0005964">
    <property type="term" value="C:phosphorylase kinase complex"/>
    <property type="evidence" value="ECO:0007669"/>
    <property type="project" value="TreeGrafter"/>
</dbReference>
<dbReference type="GO" id="GO:0005886">
    <property type="term" value="C:plasma membrane"/>
    <property type="evidence" value="ECO:0007669"/>
    <property type="project" value="UniProtKB-SubCell"/>
</dbReference>
<keyword evidence="7" id="KW-0449">Lipoprotein</keyword>
<evidence type="ECO:0000313" key="10">
    <source>
        <dbReference type="EMBL" id="NXE13123.1"/>
    </source>
</evidence>
<reference evidence="10 11" key="1">
    <citation type="submission" date="2019-09" db="EMBL/GenBank/DDBJ databases">
        <title>Bird 10,000 Genomes (B10K) Project - Family phase.</title>
        <authorList>
            <person name="Zhang G."/>
        </authorList>
    </citation>
    <scope>NUCLEOTIDE SEQUENCE [LARGE SCALE GENOMIC DNA]</scope>
    <source>
        <strain evidence="10">B10K-CU-031-23</strain>
    </source>
</reference>
<comment type="caution">
    <text evidence="10">The sequence shown here is derived from an EMBL/GenBank/DDBJ whole genome shotgun (WGS) entry which is preliminary data.</text>
</comment>
<keyword evidence="11" id="KW-1185">Reference proteome</keyword>
<protein>
    <recommendedName>
        <fullName evidence="7">Phosphorylase b kinase regulatory subunit</fullName>
    </recommendedName>
</protein>
<dbReference type="UniPathway" id="UPA00163"/>
<comment type="subcellular location">
    <subcellularLocation>
        <location evidence="1 7">Cell membrane</location>
        <topology evidence="1 7">Lipid-anchor</topology>
        <orientation evidence="1 7">Cytoplasmic side</orientation>
    </subcellularLocation>
</comment>
<dbReference type="GO" id="GO:0016301">
    <property type="term" value="F:kinase activity"/>
    <property type="evidence" value="ECO:0007669"/>
    <property type="project" value="UniProtKB-KW"/>
</dbReference>
<feature type="domain" description="Phosphorylase b kinase regulatory subunit alpha/beta C-terminal" evidence="9">
    <location>
        <begin position="897"/>
        <end position="1056"/>
    </location>
</feature>
<dbReference type="OrthoDB" id="5971574at2759"/>
<feature type="non-terminal residue" evidence="10">
    <location>
        <position position="1"/>
    </location>
</feature>
<dbReference type="PANTHER" id="PTHR10749">
    <property type="entry name" value="PHOSPHORYLASE B KINASE REGULATORY SUBUNIT"/>
    <property type="match status" value="1"/>
</dbReference>
<evidence type="ECO:0000256" key="1">
    <source>
        <dbReference type="ARBA" id="ARBA00004342"/>
    </source>
</evidence>
<dbReference type="GO" id="GO:0005977">
    <property type="term" value="P:glycogen metabolic process"/>
    <property type="evidence" value="ECO:0007669"/>
    <property type="project" value="UniProtKB-UniPathway"/>
</dbReference>
<keyword evidence="7" id="KW-0636">Prenylation</keyword>
<feature type="domain" description="GH15-like" evidence="8">
    <location>
        <begin position="28"/>
        <end position="857"/>
    </location>
</feature>
<proteinExistence type="inferred from homology"/>
<dbReference type="InterPro" id="IPR011613">
    <property type="entry name" value="GH15-like"/>
</dbReference>
<name>A0A7K8KA16_9AVES</name>
<dbReference type="InterPro" id="IPR008928">
    <property type="entry name" value="6-hairpin_glycosidase_sf"/>
</dbReference>
<evidence type="ECO:0000256" key="3">
    <source>
        <dbReference type="ARBA" id="ARBA00007128"/>
    </source>
</evidence>
<evidence type="ECO:0000259" key="8">
    <source>
        <dbReference type="Pfam" id="PF00723"/>
    </source>
</evidence>
<gene>
    <name evidence="10" type="primary">Phkb</name>
    <name evidence="10" type="ORF">LOPRUF_R07186</name>
</gene>
<keyword evidence="7" id="KW-1003">Cell membrane</keyword>
<dbReference type="Proteomes" id="UP000533896">
    <property type="component" value="Unassembled WGS sequence"/>
</dbReference>
<evidence type="ECO:0000256" key="6">
    <source>
        <dbReference type="ARBA" id="ARBA00023277"/>
    </source>
</evidence>
<dbReference type="Pfam" id="PF19292">
    <property type="entry name" value="KPBB_C"/>
    <property type="match status" value="1"/>
</dbReference>
<comment type="function">
    <text evidence="7">Phosphorylase b kinase catalyzes the phosphorylation of serine in certain substrates, including troponin I.</text>
</comment>
<evidence type="ECO:0000256" key="2">
    <source>
        <dbReference type="ARBA" id="ARBA00005131"/>
    </source>
</evidence>
<keyword evidence="10" id="KW-0418">Kinase</keyword>
<evidence type="ECO:0000256" key="5">
    <source>
        <dbReference type="ARBA" id="ARBA00022860"/>
    </source>
</evidence>
<dbReference type="EMBL" id="VWYV01000981">
    <property type="protein sequence ID" value="NXE13123.1"/>
    <property type="molecule type" value="Genomic_DNA"/>
</dbReference>
<keyword evidence="4 7" id="KW-0321">Glycogen metabolism</keyword>
<evidence type="ECO:0000313" key="11">
    <source>
        <dbReference type="Proteomes" id="UP000533896"/>
    </source>
</evidence>
<sequence>FFFLGSIYEPLKSINLLKPEGGSVWDKLDHYYRIVKSTLLLHQSPTTGLFPTKTYGDNRKAKVHDSLYCAACAWALALAYRRIDDDKGRTHELEHSAIKCMRGILYCYMRQADKVQQFKQDPKPSECLHSVFSAHTGDEVFSHNEYGHLQINAVSLFLLYLVEMISSGLQIVYNTDEVSFIQNLVFCVERAYRVPDFGVWERGSKYNNGSPELHSSSVGLAKAALEAINGFNLFGNQGCSWSVIFVDFDAHNRNRQTLCSLLPRESRSHNTDAALLPCLSYPAFALDDEVLFSQTLDKIVRKLKGKYGFKRFLRDGYRTALEDKTRRYYKPAEIKLFDGIECEFPLFFIFMIIDGVFRGNPAQVKEYEDLLDPLLQRTSEGYPVVPKYYYVPADFVELEKKNPGSQKRFPSNSGRDGKFFLWGQAVYIIAKLLADKLVSPKDIDPIGRYIPPQDQRNVSMRFSNQGPLENDLVVHVALIAESQRLQVFLNTYGIQTQTPQQVEPIQIWAQKELVKAYFHLGVNDKLGLSGRPDRPIGCLGTSKIYRILGKTVVCYSIIFDLSDFYMSQDVMMLIDDIKNALQFIKQYWKMHGRPLFVVLIREDNIRGSRFNPILDMLAAFRKGVVGGVKVHVDRVQTLISGAVVEQLDFLRITETEEAPEFKSLEELDLPKHSKVKRQSSTPNAPELEQQPDVNINEWKNKSTYEILQKLNDCSCLASQALLASVLLKREGPNFITKEGTVAEHIERIYRRAGSKKHWSVVRFAASLLGKLVDSLAPSITNVLVQGKQVTLGAFGQDEEIISNPLSPGVIKNIIYEKCHLQDEREAVVQQELVIHIGWIISNSPELFRGMLKIRIGWIIHAMKHELKIRAGDLPAKDLYQMSPSEVKQLLLDILQPQQQGRSWLNRRQIDGSLNRTPAGFYDRVWQILERTPNGLIVAGKFLPQQPTLSDMTMYEMNFSLLVEDMLQNIDQPEYRQIIVELLMVISVILERNPELEFQDKVDLDKVVQEAFNDFQKDHSSPQGAEQQDDMTAFYNTHPMGKKGTCSYLSKAVTALLLEGEMKPSSDDPCTLS</sequence>
<keyword evidence="6 7" id="KW-0119">Carbohydrate metabolism</keyword>
<evidence type="ECO:0000259" key="9">
    <source>
        <dbReference type="Pfam" id="PF19292"/>
    </source>
</evidence>
<organism evidence="10 11">
    <name type="scientific">Lophotis ruficrista</name>
    <dbReference type="NCBI Taxonomy" id="172689"/>
    <lineage>
        <taxon>Eukaryota</taxon>
        <taxon>Metazoa</taxon>
        <taxon>Chordata</taxon>
        <taxon>Craniata</taxon>
        <taxon>Vertebrata</taxon>
        <taxon>Euteleostomi</taxon>
        <taxon>Archelosauria</taxon>
        <taxon>Archosauria</taxon>
        <taxon>Dinosauria</taxon>
        <taxon>Saurischia</taxon>
        <taxon>Theropoda</taxon>
        <taxon>Coelurosauria</taxon>
        <taxon>Aves</taxon>
        <taxon>Neognathae</taxon>
        <taxon>Neoaves</taxon>
        <taxon>Otidimorphae</taxon>
        <taxon>Otidiformes</taxon>
        <taxon>Otididae</taxon>
        <taxon>Lophotis</taxon>
    </lineage>
</organism>
<dbReference type="AlphaFoldDB" id="A0A7K8KA16"/>
<evidence type="ECO:0000256" key="7">
    <source>
        <dbReference type="RuleBase" id="RU364123"/>
    </source>
</evidence>
<comment type="similarity">
    <text evidence="3 7">Belongs to the phosphorylase b kinase regulatory chain family.</text>
</comment>
<dbReference type="PANTHER" id="PTHR10749:SF8">
    <property type="entry name" value="PHOSPHORYLASE B KINASE REGULATORY SUBUNIT BETA"/>
    <property type="match status" value="1"/>
</dbReference>
<keyword evidence="10" id="KW-0808">Transferase</keyword>
<dbReference type="InterPro" id="IPR008734">
    <property type="entry name" value="PHK_A/B_su"/>
</dbReference>
<dbReference type="GO" id="GO:0005516">
    <property type="term" value="F:calmodulin binding"/>
    <property type="evidence" value="ECO:0007669"/>
    <property type="project" value="UniProtKB-KW"/>
</dbReference>
<keyword evidence="5 7" id="KW-0112">Calmodulin-binding</keyword>
<feature type="non-terminal residue" evidence="10">
    <location>
        <position position="1072"/>
    </location>
</feature>
<dbReference type="InterPro" id="IPR045583">
    <property type="entry name" value="KPBA/B_C"/>
</dbReference>
<keyword evidence="7" id="KW-0472">Membrane</keyword>
<dbReference type="Pfam" id="PF00723">
    <property type="entry name" value="Glyco_hydro_15"/>
    <property type="match status" value="1"/>
</dbReference>
<comment type="pathway">
    <text evidence="2 7">Glycan biosynthesis; glycogen metabolism.</text>
</comment>
<dbReference type="SUPFAM" id="SSF48208">
    <property type="entry name" value="Six-hairpin glycosidases"/>
    <property type="match status" value="1"/>
</dbReference>